<keyword evidence="6" id="KW-1133">Transmembrane helix</keyword>
<dbReference type="SMART" id="SM00448">
    <property type="entry name" value="REC"/>
    <property type="match status" value="1"/>
</dbReference>
<dbReference type="InterPro" id="IPR003594">
    <property type="entry name" value="HATPase_dom"/>
</dbReference>
<dbReference type="SUPFAM" id="SSF55785">
    <property type="entry name" value="PYP-like sensor domain (PAS domain)"/>
    <property type="match status" value="2"/>
</dbReference>
<dbReference type="InterPro" id="IPR005467">
    <property type="entry name" value="His_kinase_dom"/>
</dbReference>
<dbReference type="InterPro" id="IPR013655">
    <property type="entry name" value="PAS_fold_3"/>
</dbReference>
<dbReference type="SUPFAM" id="SSF52172">
    <property type="entry name" value="CheY-like"/>
    <property type="match status" value="1"/>
</dbReference>
<dbReference type="Pfam" id="PF08447">
    <property type="entry name" value="PAS_3"/>
    <property type="match status" value="1"/>
</dbReference>
<dbReference type="NCBIfam" id="TIGR00229">
    <property type="entry name" value="sensory_box"/>
    <property type="match status" value="2"/>
</dbReference>
<dbReference type="InterPro" id="IPR004358">
    <property type="entry name" value="Sig_transdc_His_kin-like_C"/>
</dbReference>
<dbReference type="SUPFAM" id="SSF47384">
    <property type="entry name" value="Homodimeric domain of signal transducing histidine kinase"/>
    <property type="match status" value="1"/>
</dbReference>
<dbReference type="Proteomes" id="UP001196870">
    <property type="component" value="Unassembled WGS sequence"/>
</dbReference>
<dbReference type="SMART" id="SM00091">
    <property type="entry name" value="PAS"/>
    <property type="match status" value="2"/>
</dbReference>
<dbReference type="SMART" id="SM00086">
    <property type="entry name" value="PAC"/>
    <property type="match status" value="2"/>
</dbReference>
<dbReference type="PROSITE" id="PS50110">
    <property type="entry name" value="RESPONSE_REGULATORY"/>
    <property type="match status" value="1"/>
</dbReference>
<proteinExistence type="predicted"/>
<dbReference type="InterPro" id="IPR003661">
    <property type="entry name" value="HisK_dim/P_dom"/>
</dbReference>
<name>A0ABS5F907_9PROT</name>
<dbReference type="PANTHER" id="PTHR43065">
    <property type="entry name" value="SENSOR HISTIDINE KINASE"/>
    <property type="match status" value="1"/>
</dbReference>
<dbReference type="RefSeq" id="WP_211857576.1">
    <property type="nucleotide sequence ID" value="NZ_JAAGBB010000079.1"/>
</dbReference>
<dbReference type="PROSITE" id="PS50113">
    <property type="entry name" value="PAC"/>
    <property type="match status" value="2"/>
</dbReference>
<feature type="domain" description="Response regulatory" evidence="8">
    <location>
        <begin position="914"/>
        <end position="1032"/>
    </location>
</feature>
<evidence type="ECO:0000256" key="2">
    <source>
        <dbReference type="ARBA" id="ARBA00012438"/>
    </source>
</evidence>
<dbReference type="InterPro" id="IPR036097">
    <property type="entry name" value="HisK_dim/P_sf"/>
</dbReference>
<reference evidence="12" key="1">
    <citation type="journal article" date="2021" name="Syst. Appl. Microbiol.">
        <title>Roseomonas hellenica sp. nov., isolated from roots of wild-growing Alkanna tinctoria.</title>
        <authorList>
            <person name="Rat A."/>
            <person name="Naranjo H.D."/>
            <person name="Lebbe L."/>
            <person name="Cnockaert M."/>
            <person name="Krigas N."/>
            <person name="Grigoriadou K."/>
            <person name="Maloupa E."/>
            <person name="Willems A."/>
        </authorList>
    </citation>
    <scope>NUCLEOTIDE SEQUENCE [LARGE SCALE GENOMIC DNA]</scope>
    <source>
        <strain evidence="12">LMG 31523</strain>
    </source>
</reference>
<evidence type="ECO:0000256" key="4">
    <source>
        <dbReference type="PROSITE-ProRule" id="PRU00169"/>
    </source>
</evidence>
<dbReference type="InterPro" id="IPR036890">
    <property type="entry name" value="HATPase_C_sf"/>
</dbReference>
<dbReference type="PROSITE" id="PS50112">
    <property type="entry name" value="PAS"/>
    <property type="match status" value="1"/>
</dbReference>
<feature type="transmembrane region" description="Helical" evidence="6">
    <location>
        <begin position="20"/>
        <end position="42"/>
    </location>
</feature>
<feature type="transmembrane region" description="Helical" evidence="6">
    <location>
        <begin position="289"/>
        <end position="308"/>
    </location>
</feature>
<dbReference type="Pfam" id="PF08448">
    <property type="entry name" value="PAS_4"/>
    <property type="match status" value="1"/>
</dbReference>
<evidence type="ECO:0000256" key="1">
    <source>
        <dbReference type="ARBA" id="ARBA00000085"/>
    </source>
</evidence>
<feature type="domain" description="PAC" evidence="10">
    <location>
        <begin position="599"/>
        <end position="652"/>
    </location>
</feature>
<keyword evidence="6" id="KW-0472">Membrane</keyword>
<keyword evidence="5" id="KW-0175">Coiled coil</keyword>
<dbReference type="EMBL" id="JAAGBB010000079">
    <property type="protein sequence ID" value="MBR0669043.1"/>
    <property type="molecule type" value="Genomic_DNA"/>
</dbReference>
<keyword evidence="6" id="KW-0812">Transmembrane</keyword>
<evidence type="ECO:0000259" key="10">
    <source>
        <dbReference type="PROSITE" id="PS50113"/>
    </source>
</evidence>
<dbReference type="SMART" id="SM00388">
    <property type="entry name" value="HisKA"/>
    <property type="match status" value="1"/>
</dbReference>
<dbReference type="CDD" id="cd00156">
    <property type="entry name" value="REC"/>
    <property type="match status" value="1"/>
</dbReference>
<feature type="domain" description="PAC" evidence="10">
    <location>
        <begin position="452"/>
        <end position="504"/>
    </location>
</feature>
<feature type="modified residue" description="4-aspartylphosphate" evidence="4">
    <location>
        <position position="964"/>
    </location>
</feature>
<dbReference type="Pfam" id="PF02518">
    <property type="entry name" value="HATPase_c"/>
    <property type="match status" value="1"/>
</dbReference>
<dbReference type="InterPro" id="IPR011006">
    <property type="entry name" value="CheY-like_superfamily"/>
</dbReference>
<dbReference type="InterPro" id="IPR001610">
    <property type="entry name" value="PAC"/>
</dbReference>
<dbReference type="PANTHER" id="PTHR43065:SF49">
    <property type="entry name" value="HISTIDINE KINASE"/>
    <property type="match status" value="1"/>
</dbReference>
<evidence type="ECO:0000259" key="9">
    <source>
        <dbReference type="PROSITE" id="PS50112"/>
    </source>
</evidence>
<dbReference type="Gene3D" id="3.40.50.2300">
    <property type="match status" value="1"/>
</dbReference>
<dbReference type="Gene3D" id="3.30.565.10">
    <property type="entry name" value="Histidine kinase-like ATPase, C-terminal domain"/>
    <property type="match status" value="1"/>
</dbReference>
<dbReference type="EC" id="2.7.13.3" evidence="2"/>
<dbReference type="InterPro" id="IPR000700">
    <property type="entry name" value="PAS-assoc_C"/>
</dbReference>
<dbReference type="PROSITE" id="PS50109">
    <property type="entry name" value="HIS_KIN"/>
    <property type="match status" value="1"/>
</dbReference>
<evidence type="ECO:0000256" key="3">
    <source>
        <dbReference type="ARBA" id="ARBA00022553"/>
    </source>
</evidence>
<evidence type="ECO:0000313" key="11">
    <source>
        <dbReference type="EMBL" id="MBR0669043.1"/>
    </source>
</evidence>
<sequence>MPDSRRSASQGLRFRVGLRTQLVALVLAVALPALGFGVLAVWQLGHSYRDEAEAALRESAQTTASALNRDIQAAIGALDALAASPLIDRGDLEGFRRQAVTVGRAFHGSVALAALDGRLLLETSASAPPARLGPSAAFDRALAERRAVLADAPDIDAAGSGFTAPLFAPVLRDDQVTHMLRLRIGPERLADILRSLPLPEDVQVVVTDAAGIVIAHAGRSAPALGLPQGFVPPDSPLPSEGTALVKGRLPDGTRAMVGQAPFGRGGWTVQVAVPRDRFDGAWRAPLERMALAALMLVLVAALAALVLGRSLSAPLRALAEHAGALLTGTPGPAPLPPQRTAELEQMRVALLEAGRAGQQRAEAERRATEAEAEAAALIAAEAQFHALVDRMPQIVWTATPDGRTIYLNRRWYDFSGFPAGIAGEHRHAALHPEDAAATAEAWAAAIETGETFTIEHRYRSAAGQWHCFLSRAEPFRDMGGQILRWFGTSTDISELVAAREAAARTEAQLEELVAERTAQLGESEARLRGVFDAQFQFISLLSPDGTLLSANRTALDYIGAEEADVVGRPLWEAPWWPEDAVTRRHLRTAIAEAAAGQFLRYEAEIRDAEGRNAVIDFTLKPVRDPRSGAVTLLIQEGRDVTENRLLQRRLAEAEKLEALGQLAGGVAHDFNNVLQAVVGGARLIAKRPGEAASVARLAAMIVDAAERGGNITRRLLAFARRDELRARAVAPRPLLEGIADVLAHTIGPNIAVRLDVPADPPALFADPGQLETVLVNLAVNARDAMPAGGELVLAAAEAVFAADAAHPAPAGLPPGAYIRLSVTDTGHGMDAATLAHAMEPFFTTKPAGKGTGLGLSMARGFAEQSGGGLAIDSAPGRGTCVTLWLPRDTAASAPLSADPDEGAGLPAAGVALPRLLLVDDEPALREILAQELSDRGAQVETADCGEAALARLSAAKPPEVLVTDVAMPGMDGLALLAAARAAHPALPALLLTGHAHDTTLAALAELRRSGPTALLSKPVAAERVLAEAIRLRDAGQPRSAAAE</sequence>
<keyword evidence="3 4" id="KW-0597">Phosphoprotein</keyword>
<keyword evidence="12" id="KW-1185">Reference proteome</keyword>
<dbReference type="SUPFAM" id="SSF55874">
    <property type="entry name" value="ATPase domain of HSP90 chaperone/DNA topoisomerase II/histidine kinase"/>
    <property type="match status" value="1"/>
</dbReference>
<dbReference type="PRINTS" id="PR00344">
    <property type="entry name" value="BCTRLSENSOR"/>
</dbReference>
<feature type="domain" description="Histidine kinase" evidence="7">
    <location>
        <begin position="665"/>
        <end position="889"/>
    </location>
</feature>
<dbReference type="CDD" id="cd00082">
    <property type="entry name" value="HisKA"/>
    <property type="match status" value="1"/>
</dbReference>
<dbReference type="Gene3D" id="1.10.287.130">
    <property type="match status" value="1"/>
</dbReference>
<protein>
    <recommendedName>
        <fullName evidence="2">histidine kinase</fullName>
        <ecNumber evidence="2">2.7.13.3</ecNumber>
    </recommendedName>
</protein>
<dbReference type="Gene3D" id="3.30.450.20">
    <property type="entry name" value="PAS domain"/>
    <property type="match status" value="2"/>
</dbReference>
<dbReference type="CDD" id="cd00130">
    <property type="entry name" value="PAS"/>
    <property type="match status" value="2"/>
</dbReference>
<evidence type="ECO:0000313" key="12">
    <source>
        <dbReference type="Proteomes" id="UP001196870"/>
    </source>
</evidence>
<evidence type="ECO:0000259" key="8">
    <source>
        <dbReference type="PROSITE" id="PS50110"/>
    </source>
</evidence>
<dbReference type="InterPro" id="IPR001789">
    <property type="entry name" value="Sig_transdc_resp-reg_receiver"/>
</dbReference>
<dbReference type="InterPro" id="IPR035965">
    <property type="entry name" value="PAS-like_dom_sf"/>
</dbReference>
<evidence type="ECO:0000256" key="5">
    <source>
        <dbReference type="SAM" id="Coils"/>
    </source>
</evidence>
<evidence type="ECO:0000259" key="7">
    <source>
        <dbReference type="PROSITE" id="PS50109"/>
    </source>
</evidence>
<feature type="domain" description="PAS" evidence="9">
    <location>
        <begin position="523"/>
        <end position="568"/>
    </location>
</feature>
<organism evidence="11 12">
    <name type="scientific">Plastoroseomonas hellenica</name>
    <dbReference type="NCBI Taxonomy" id="2687306"/>
    <lineage>
        <taxon>Bacteria</taxon>
        <taxon>Pseudomonadati</taxon>
        <taxon>Pseudomonadota</taxon>
        <taxon>Alphaproteobacteria</taxon>
        <taxon>Acetobacterales</taxon>
        <taxon>Acetobacteraceae</taxon>
        <taxon>Plastoroseomonas</taxon>
    </lineage>
</organism>
<gene>
    <name evidence="11" type="ORF">GXW71_32135</name>
</gene>
<dbReference type="Pfam" id="PF00072">
    <property type="entry name" value="Response_reg"/>
    <property type="match status" value="1"/>
</dbReference>
<dbReference type="SMART" id="SM00387">
    <property type="entry name" value="HATPase_c"/>
    <property type="match status" value="1"/>
</dbReference>
<comment type="caution">
    <text evidence="11">The sequence shown here is derived from an EMBL/GenBank/DDBJ whole genome shotgun (WGS) entry which is preliminary data.</text>
</comment>
<dbReference type="InterPro" id="IPR013656">
    <property type="entry name" value="PAS_4"/>
</dbReference>
<comment type="catalytic activity">
    <reaction evidence="1">
        <text>ATP + protein L-histidine = ADP + protein N-phospho-L-histidine.</text>
        <dbReference type="EC" id="2.7.13.3"/>
    </reaction>
</comment>
<feature type="coiled-coil region" evidence="5">
    <location>
        <begin position="353"/>
        <end position="380"/>
    </location>
</feature>
<dbReference type="CDD" id="cd18774">
    <property type="entry name" value="PDC2_HK_sensor"/>
    <property type="match status" value="1"/>
</dbReference>
<dbReference type="InterPro" id="IPR000014">
    <property type="entry name" value="PAS"/>
</dbReference>
<evidence type="ECO:0000256" key="6">
    <source>
        <dbReference type="SAM" id="Phobius"/>
    </source>
</evidence>
<accession>A0ABS5F907</accession>